<dbReference type="CDD" id="cd19080">
    <property type="entry name" value="AKR_AKR9A_9B"/>
    <property type="match status" value="1"/>
</dbReference>
<dbReference type="Pfam" id="PF00248">
    <property type="entry name" value="Aldo_ket_red"/>
    <property type="match status" value="1"/>
</dbReference>
<name>A0ABQ2PGN9_9NEIS</name>
<dbReference type="Proteomes" id="UP000621859">
    <property type="component" value="Unassembled WGS sequence"/>
</dbReference>
<feature type="domain" description="NADP-dependent oxidoreductase" evidence="2">
    <location>
        <begin position="44"/>
        <end position="350"/>
    </location>
</feature>
<organism evidence="3 4">
    <name type="scientific">Silvimonas amylolytica</name>
    <dbReference type="NCBI Taxonomy" id="449663"/>
    <lineage>
        <taxon>Bacteria</taxon>
        <taxon>Pseudomonadati</taxon>
        <taxon>Pseudomonadota</taxon>
        <taxon>Betaproteobacteria</taxon>
        <taxon>Neisseriales</taxon>
        <taxon>Chitinibacteraceae</taxon>
        <taxon>Silvimonas</taxon>
    </lineage>
</organism>
<evidence type="ECO:0000313" key="4">
    <source>
        <dbReference type="Proteomes" id="UP000621859"/>
    </source>
</evidence>
<dbReference type="Gene3D" id="3.20.20.100">
    <property type="entry name" value="NADP-dependent oxidoreductase domain"/>
    <property type="match status" value="1"/>
</dbReference>
<dbReference type="EMBL" id="BMLY01000001">
    <property type="protein sequence ID" value="GGP24725.1"/>
    <property type="molecule type" value="Genomic_DNA"/>
</dbReference>
<dbReference type="InterPro" id="IPR023210">
    <property type="entry name" value="NADP_OxRdtase_dom"/>
</dbReference>
<gene>
    <name evidence="3" type="ORF">GCM10010971_05440</name>
</gene>
<protein>
    <submittedName>
        <fullName evidence="3">Aldo/keto reductase</fullName>
    </submittedName>
</protein>
<evidence type="ECO:0000259" key="2">
    <source>
        <dbReference type="Pfam" id="PF00248"/>
    </source>
</evidence>
<comment type="caution">
    <text evidence="3">The sequence shown here is derived from an EMBL/GenBank/DDBJ whole genome shotgun (WGS) entry which is preliminary data.</text>
</comment>
<evidence type="ECO:0000313" key="3">
    <source>
        <dbReference type="EMBL" id="GGP24725.1"/>
    </source>
</evidence>
<dbReference type="PANTHER" id="PTHR43364">
    <property type="entry name" value="NADH-SPECIFIC METHYLGLYOXAL REDUCTASE-RELATED"/>
    <property type="match status" value="1"/>
</dbReference>
<dbReference type="PANTHER" id="PTHR43364:SF4">
    <property type="entry name" value="NAD(P)-LINKED OXIDOREDUCTASE SUPERFAMILY PROTEIN"/>
    <property type="match status" value="1"/>
</dbReference>
<evidence type="ECO:0000256" key="1">
    <source>
        <dbReference type="ARBA" id="ARBA00023002"/>
    </source>
</evidence>
<dbReference type="SUPFAM" id="SSF51430">
    <property type="entry name" value="NAD(P)-linked oxidoreductase"/>
    <property type="match status" value="1"/>
</dbReference>
<dbReference type="InterPro" id="IPR050523">
    <property type="entry name" value="AKR_Detox_Biosynth"/>
</dbReference>
<accession>A0ABQ2PGN9</accession>
<reference evidence="4" key="1">
    <citation type="journal article" date="2019" name="Int. J. Syst. Evol. Microbiol.">
        <title>The Global Catalogue of Microorganisms (GCM) 10K type strain sequencing project: providing services to taxonomists for standard genome sequencing and annotation.</title>
        <authorList>
            <consortium name="The Broad Institute Genomics Platform"/>
            <consortium name="The Broad Institute Genome Sequencing Center for Infectious Disease"/>
            <person name="Wu L."/>
            <person name="Ma J."/>
        </authorList>
    </citation>
    <scope>NUCLEOTIDE SEQUENCE [LARGE SCALE GENOMIC DNA]</scope>
    <source>
        <strain evidence="4">CGMCC 1.8860</strain>
    </source>
</reference>
<sequence>MGSVNTRYPRRHHRYRDHFLEDLIMSNASYHLLGRSGLRVSPFSLGTMTFGTEWGWGTERDIAKNLFDVYLEHGGNFFDTADMYTNGTSEIWTGEFIADRGVRDRVVIATKYSYNAEPGNPNAGGNHRKNLMRALEGSLKRLNTDYIDLYYLHTWDRVTPVEEVMRTMDDAVRAGKIRYVGLSDTPAWYAAKAQTLAQWRGYEPVAAMQLEYSMIERNAELEFSDLAAESGMGLVAWSPLAMGLLSGKYKPSQGGQFGDGRLQTTSGSGHAAPGFDKLTARNFAIVAELERVAQDIDRPMAQVALNWLYHRKGMSSVIVGATKPEQLQQTMRSLEFTIPAEQLARLNAISEPARPFPYYMFADNHQHRIHGNVPVNSQPAAFAPVTHIPVAAAE</sequence>
<keyword evidence="1" id="KW-0560">Oxidoreductase</keyword>
<proteinExistence type="predicted"/>
<dbReference type="InterPro" id="IPR036812">
    <property type="entry name" value="NAD(P)_OxRdtase_dom_sf"/>
</dbReference>
<keyword evidence="4" id="KW-1185">Reference proteome</keyword>